<dbReference type="InterPro" id="IPR044683">
    <property type="entry name" value="LAZY"/>
</dbReference>
<dbReference type="GO" id="GO:0040008">
    <property type="term" value="P:regulation of growth"/>
    <property type="evidence" value="ECO:0007669"/>
    <property type="project" value="InterPro"/>
</dbReference>
<dbReference type="Proteomes" id="UP001152523">
    <property type="component" value="Unassembled WGS sequence"/>
</dbReference>
<feature type="region of interest" description="Disordered" evidence="3">
    <location>
        <begin position="246"/>
        <end position="274"/>
    </location>
</feature>
<dbReference type="PANTHER" id="PTHR34045">
    <property type="entry name" value="OS03G0406300 PROTEIN"/>
    <property type="match status" value="1"/>
</dbReference>
<sequence length="289" mass="32248">MKIFNWIHGKIHGKQPIITTSTSKPYPNTTAYNAPKEEFSDWPNGILLTIGTFGSNKQNHTSNNHLIKDPEASSFAAGCDKVHQQEPPLTAEEVGELHKELKLLMHKHSVRANTDNRGGDELEQFFDCLDDDVEGDGIIRDIISSDGQDCSAFRRLFGNALLTETTAISRKSLSFFFKKAILCRGGFASPHIPRPPLLPDDARSEKSRMDKILRSILQKKIYPQGAAMPRTSQKMYKLEDNSLYSCGKSDSEVEDSEEDDDVDEGVRKGGGEASTKWVKTDSDFIVLEL</sequence>
<name>A0AAV0DSF1_9ASTE</name>
<dbReference type="AlphaFoldDB" id="A0AAV0DSF1"/>
<evidence type="ECO:0000256" key="2">
    <source>
        <dbReference type="ARBA" id="ARBA00024198"/>
    </source>
</evidence>
<keyword evidence="1" id="KW-0341">Growth regulation</keyword>
<reference evidence="4" key="1">
    <citation type="submission" date="2022-07" db="EMBL/GenBank/DDBJ databases">
        <authorList>
            <person name="Macas J."/>
            <person name="Novak P."/>
            <person name="Neumann P."/>
        </authorList>
    </citation>
    <scope>NUCLEOTIDE SEQUENCE</scope>
</reference>
<protein>
    <submittedName>
        <fullName evidence="4">Uncharacterized protein</fullName>
    </submittedName>
</protein>
<evidence type="ECO:0000313" key="4">
    <source>
        <dbReference type="EMBL" id="CAH9106402.1"/>
    </source>
</evidence>
<evidence type="ECO:0000256" key="3">
    <source>
        <dbReference type="SAM" id="MobiDB-lite"/>
    </source>
</evidence>
<comment type="caution">
    <text evidence="4">The sequence shown here is derived from an EMBL/GenBank/DDBJ whole genome shotgun (WGS) entry which is preliminary data.</text>
</comment>
<organism evidence="4 5">
    <name type="scientific">Cuscuta epithymum</name>
    <dbReference type="NCBI Taxonomy" id="186058"/>
    <lineage>
        <taxon>Eukaryota</taxon>
        <taxon>Viridiplantae</taxon>
        <taxon>Streptophyta</taxon>
        <taxon>Embryophyta</taxon>
        <taxon>Tracheophyta</taxon>
        <taxon>Spermatophyta</taxon>
        <taxon>Magnoliopsida</taxon>
        <taxon>eudicotyledons</taxon>
        <taxon>Gunneridae</taxon>
        <taxon>Pentapetalae</taxon>
        <taxon>asterids</taxon>
        <taxon>lamiids</taxon>
        <taxon>Solanales</taxon>
        <taxon>Convolvulaceae</taxon>
        <taxon>Cuscuteae</taxon>
        <taxon>Cuscuta</taxon>
        <taxon>Cuscuta subgen. Cuscuta</taxon>
    </lineage>
</organism>
<dbReference type="EMBL" id="CAMAPF010000137">
    <property type="protein sequence ID" value="CAH9106402.1"/>
    <property type="molecule type" value="Genomic_DNA"/>
</dbReference>
<comment type="similarity">
    <text evidence="2">Belongs to the LAZY family.</text>
</comment>
<accession>A0AAV0DSF1</accession>
<proteinExistence type="inferred from homology"/>
<evidence type="ECO:0000313" key="5">
    <source>
        <dbReference type="Proteomes" id="UP001152523"/>
    </source>
</evidence>
<feature type="compositionally biased region" description="Acidic residues" evidence="3">
    <location>
        <begin position="252"/>
        <end position="263"/>
    </location>
</feature>
<dbReference type="PANTHER" id="PTHR34045:SF17">
    <property type="match status" value="1"/>
</dbReference>
<keyword evidence="5" id="KW-1185">Reference proteome</keyword>
<evidence type="ECO:0000256" key="1">
    <source>
        <dbReference type="ARBA" id="ARBA00022604"/>
    </source>
</evidence>
<dbReference type="GO" id="GO:0009630">
    <property type="term" value="P:gravitropism"/>
    <property type="evidence" value="ECO:0007669"/>
    <property type="project" value="InterPro"/>
</dbReference>
<gene>
    <name evidence="4" type="ORF">CEPIT_LOCUS17593</name>
</gene>